<comment type="caution">
    <text evidence="1">The sequence shown here is derived from an EMBL/GenBank/DDBJ whole genome shotgun (WGS) entry which is preliminary data.</text>
</comment>
<keyword evidence="2" id="KW-1185">Reference proteome</keyword>
<organism evidence="1 2">
    <name type="scientific">Pleurodeles waltl</name>
    <name type="common">Iberian ribbed newt</name>
    <dbReference type="NCBI Taxonomy" id="8319"/>
    <lineage>
        <taxon>Eukaryota</taxon>
        <taxon>Metazoa</taxon>
        <taxon>Chordata</taxon>
        <taxon>Craniata</taxon>
        <taxon>Vertebrata</taxon>
        <taxon>Euteleostomi</taxon>
        <taxon>Amphibia</taxon>
        <taxon>Batrachia</taxon>
        <taxon>Caudata</taxon>
        <taxon>Salamandroidea</taxon>
        <taxon>Salamandridae</taxon>
        <taxon>Pleurodelinae</taxon>
        <taxon>Pleurodeles</taxon>
    </lineage>
</organism>
<accession>A0AAV7V481</accession>
<dbReference type="AlphaFoldDB" id="A0AAV7V481"/>
<reference evidence="1" key="1">
    <citation type="journal article" date="2022" name="bioRxiv">
        <title>Sequencing and chromosome-scale assembly of the giantPleurodeles waltlgenome.</title>
        <authorList>
            <person name="Brown T."/>
            <person name="Elewa A."/>
            <person name="Iarovenko S."/>
            <person name="Subramanian E."/>
            <person name="Araus A.J."/>
            <person name="Petzold A."/>
            <person name="Susuki M."/>
            <person name="Suzuki K.-i.T."/>
            <person name="Hayashi T."/>
            <person name="Toyoda A."/>
            <person name="Oliveira C."/>
            <person name="Osipova E."/>
            <person name="Leigh N.D."/>
            <person name="Simon A."/>
            <person name="Yun M.H."/>
        </authorList>
    </citation>
    <scope>NUCLEOTIDE SEQUENCE</scope>
    <source>
        <strain evidence="1">20211129_DDA</strain>
        <tissue evidence="1">Liver</tissue>
    </source>
</reference>
<dbReference type="EMBL" id="JANPWB010000004">
    <property type="protein sequence ID" value="KAJ1194994.1"/>
    <property type="molecule type" value="Genomic_DNA"/>
</dbReference>
<name>A0AAV7V481_PLEWA</name>
<proteinExistence type="predicted"/>
<dbReference type="Proteomes" id="UP001066276">
    <property type="component" value="Chromosome 2_2"/>
</dbReference>
<protein>
    <submittedName>
        <fullName evidence="1">Uncharacterized protein</fullName>
    </submittedName>
</protein>
<gene>
    <name evidence="1" type="ORF">NDU88_004278</name>
</gene>
<sequence>MASYCPLRLTEDAGRHRGSCRHRLAYRCGARQKHPRHDSSSTTNFTFALLTCSGATVIKGTIVDGGAFDAAPFDVEKISFQDVDVKIAVETLNIGKIDVEPIRYVYFIIF</sequence>
<evidence type="ECO:0000313" key="2">
    <source>
        <dbReference type="Proteomes" id="UP001066276"/>
    </source>
</evidence>
<evidence type="ECO:0000313" key="1">
    <source>
        <dbReference type="EMBL" id="KAJ1194994.1"/>
    </source>
</evidence>